<dbReference type="AlphaFoldDB" id="A0A319E6G0"/>
<name>A0A319E6G0_9EURO</name>
<protein>
    <submittedName>
        <fullName evidence="1">Uncharacterized protein</fullName>
    </submittedName>
</protein>
<dbReference type="VEuPathDB" id="FungiDB:BO71DRAFT_235395"/>
<gene>
    <name evidence="1" type="ORF">BO71DRAFT_235395</name>
</gene>
<dbReference type="OrthoDB" id="4487431at2759"/>
<evidence type="ECO:0000313" key="2">
    <source>
        <dbReference type="Proteomes" id="UP000247810"/>
    </source>
</evidence>
<proteinExistence type="predicted"/>
<reference evidence="1 2" key="1">
    <citation type="submission" date="2018-02" db="EMBL/GenBank/DDBJ databases">
        <title>The genomes of Aspergillus section Nigri reveals drivers in fungal speciation.</title>
        <authorList>
            <consortium name="DOE Joint Genome Institute"/>
            <person name="Vesth T.C."/>
            <person name="Nybo J."/>
            <person name="Theobald S."/>
            <person name="Brandl J."/>
            <person name="Frisvad J.C."/>
            <person name="Nielsen K.F."/>
            <person name="Lyhne E.K."/>
            <person name="Kogle M.E."/>
            <person name="Kuo A."/>
            <person name="Riley R."/>
            <person name="Clum A."/>
            <person name="Nolan M."/>
            <person name="Lipzen A."/>
            <person name="Salamov A."/>
            <person name="Henrissat B."/>
            <person name="Wiebenga A."/>
            <person name="De vries R.P."/>
            <person name="Grigoriev I.V."/>
            <person name="Mortensen U.H."/>
            <person name="Andersen M.R."/>
            <person name="Baker S.E."/>
        </authorList>
    </citation>
    <scope>NUCLEOTIDE SEQUENCE [LARGE SCALE GENOMIC DNA]</scope>
    <source>
        <strain evidence="1 2">CBS 707.79</strain>
    </source>
</reference>
<keyword evidence="2" id="KW-1185">Reference proteome</keyword>
<accession>A0A319E6G0</accession>
<dbReference type="Proteomes" id="UP000247810">
    <property type="component" value="Unassembled WGS sequence"/>
</dbReference>
<organism evidence="1 2">
    <name type="scientific">Aspergillus ellipticus CBS 707.79</name>
    <dbReference type="NCBI Taxonomy" id="1448320"/>
    <lineage>
        <taxon>Eukaryota</taxon>
        <taxon>Fungi</taxon>
        <taxon>Dikarya</taxon>
        <taxon>Ascomycota</taxon>
        <taxon>Pezizomycotina</taxon>
        <taxon>Eurotiomycetes</taxon>
        <taxon>Eurotiomycetidae</taxon>
        <taxon>Eurotiales</taxon>
        <taxon>Aspergillaceae</taxon>
        <taxon>Aspergillus</taxon>
        <taxon>Aspergillus subgen. Circumdati</taxon>
    </lineage>
</organism>
<dbReference type="EMBL" id="KZ825804">
    <property type="protein sequence ID" value="PYH99203.1"/>
    <property type="molecule type" value="Genomic_DNA"/>
</dbReference>
<dbReference type="PROSITE" id="PS51257">
    <property type="entry name" value="PROKAR_LIPOPROTEIN"/>
    <property type="match status" value="1"/>
</dbReference>
<evidence type="ECO:0000313" key="1">
    <source>
        <dbReference type="EMBL" id="PYH99203.1"/>
    </source>
</evidence>
<sequence length="184" mass="20194">MPYQKINSSSGRNPPYFVGCSAAGCTTTSARGEHDSLALRIGFSYCLKHLELSENKVRNRVNDSLCVDLSMITVIFYSLQLSANGQVEQLSAFALTGENFSAVIKTTIRATQSPNLKVIPPEIFDVIAEDLTAAITRFLQWTRMVHSMRMQGNQEMNNILLTAHGGACGDHVYLIRAMLACGMS</sequence>